<accession>A0A8T0FJT2</accession>
<sequence>MDLTPAGGYDLGLVRLRARGLSRSNVVGRRVLAWGGLREVQVLPPGAACCRGGYHRYAIPPGVWSRCPGFGGYVLLPVAWRGRRFMASQPRVCGGPHRGGRLGGFLLNRGIVCQGALCASLGGIIVQSGVDAFGVWIAHEWSFPVLDALRCPMLGRGARLDMCLPRWRGLWGGYPCSRWRCGGWRCGLPPLWRRQRDGFLFRLPGCLKLCSRVTECIGASRRGLRASCVGWERRPHG</sequence>
<evidence type="ECO:0000313" key="2">
    <source>
        <dbReference type="Proteomes" id="UP000807504"/>
    </source>
</evidence>
<gene>
    <name evidence="1" type="ORF">HNY73_006109</name>
</gene>
<protein>
    <submittedName>
        <fullName evidence="1">Uncharacterized protein</fullName>
    </submittedName>
</protein>
<dbReference type="EMBL" id="JABXBU010000011">
    <property type="protein sequence ID" value="KAF8791196.1"/>
    <property type="molecule type" value="Genomic_DNA"/>
</dbReference>
<dbReference type="Proteomes" id="UP000807504">
    <property type="component" value="Unassembled WGS sequence"/>
</dbReference>
<keyword evidence="2" id="KW-1185">Reference proteome</keyword>
<dbReference type="AlphaFoldDB" id="A0A8T0FJT2"/>
<evidence type="ECO:0000313" key="1">
    <source>
        <dbReference type="EMBL" id="KAF8791196.1"/>
    </source>
</evidence>
<name>A0A8T0FJT2_ARGBR</name>
<proteinExistence type="predicted"/>
<reference evidence="1" key="2">
    <citation type="submission" date="2020-06" db="EMBL/GenBank/DDBJ databases">
        <authorList>
            <person name="Sheffer M."/>
        </authorList>
    </citation>
    <scope>NUCLEOTIDE SEQUENCE</scope>
</reference>
<organism evidence="1 2">
    <name type="scientific">Argiope bruennichi</name>
    <name type="common">Wasp spider</name>
    <name type="synonym">Aranea bruennichi</name>
    <dbReference type="NCBI Taxonomy" id="94029"/>
    <lineage>
        <taxon>Eukaryota</taxon>
        <taxon>Metazoa</taxon>
        <taxon>Ecdysozoa</taxon>
        <taxon>Arthropoda</taxon>
        <taxon>Chelicerata</taxon>
        <taxon>Arachnida</taxon>
        <taxon>Araneae</taxon>
        <taxon>Araneomorphae</taxon>
        <taxon>Entelegynae</taxon>
        <taxon>Araneoidea</taxon>
        <taxon>Araneidae</taxon>
        <taxon>Argiope</taxon>
    </lineage>
</organism>
<comment type="caution">
    <text evidence="1">The sequence shown here is derived from an EMBL/GenBank/DDBJ whole genome shotgun (WGS) entry which is preliminary data.</text>
</comment>
<reference evidence="1" key="1">
    <citation type="journal article" date="2020" name="bioRxiv">
        <title>Chromosome-level reference genome of the European wasp spider Argiope bruennichi: a resource for studies on range expansion and evolutionary adaptation.</title>
        <authorList>
            <person name="Sheffer M.M."/>
            <person name="Hoppe A."/>
            <person name="Krehenwinkel H."/>
            <person name="Uhl G."/>
            <person name="Kuss A.W."/>
            <person name="Jensen L."/>
            <person name="Jensen C."/>
            <person name="Gillespie R.G."/>
            <person name="Hoff K.J."/>
            <person name="Prost S."/>
        </authorList>
    </citation>
    <scope>NUCLEOTIDE SEQUENCE</scope>
</reference>